<evidence type="ECO:0000313" key="3">
    <source>
        <dbReference type="Proteomes" id="UP000078428"/>
    </source>
</evidence>
<protein>
    <recommendedName>
        <fullName evidence="4">Ferredoxin</fullName>
    </recommendedName>
</protein>
<evidence type="ECO:0000256" key="1">
    <source>
        <dbReference type="SAM" id="SignalP"/>
    </source>
</evidence>
<feature type="signal peptide" evidence="1">
    <location>
        <begin position="1"/>
        <end position="24"/>
    </location>
</feature>
<dbReference type="Pfam" id="PF03860">
    <property type="entry name" value="Csp"/>
    <property type="match status" value="1"/>
</dbReference>
<evidence type="ECO:0000313" key="2">
    <source>
        <dbReference type="EMBL" id="OAN53149.1"/>
    </source>
</evidence>
<dbReference type="OrthoDB" id="5396211at2"/>
<reference evidence="2 3" key="1">
    <citation type="submission" date="2016-04" db="EMBL/GenBank/DDBJ databases">
        <title>Draft genome sequence of freshwater magnetotactic bacteria Magnetospirillum marisnigri SP-1 and Magnetospirillum moscoviense BB-1.</title>
        <authorList>
            <person name="Koziaeva V."/>
            <person name="Dziuba M.V."/>
            <person name="Ivanov T.M."/>
            <person name="Kuznetsov B."/>
            <person name="Grouzdev D.S."/>
        </authorList>
    </citation>
    <scope>NUCLEOTIDE SEQUENCE [LARGE SCALE GENOMIC DNA]</scope>
    <source>
        <strain evidence="2 3">SP-1</strain>
    </source>
</reference>
<dbReference type="Gene3D" id="1.20.1270.360">
    <property type="match status" value="1"/>
</dbReference>
<sequence>MNRREILSAAGAMAAGLVATQALAADHVHHAHGPSTINAKIAATGLDCVKTGDACLAHCFDTFIGGDTTLAVCAKKVDELIAVCTALAKLASNNSPHLAAYAKAAVAVCKDCEKECRKHADKHATCKACADSCAACAEECGKLS</sequence>
<dbReference type="PANTHER" id="PTHR37310">
    <property type="entry name" value="CYTOPLASMIC PROTEIN-RELATED"/>
    <property type="match status" value="1"/>
</dbReference>
<dbReference type="InterPro" id="IPR005560">
    <property type="entry name" value="Csp_YhjQ"/>
</dbReference>
<dbReference type="RefSeq" id="WP_068490292.1">
    <property type="nucleotide sequence ID" value="NZ_LWQT01000040.1"/>
</dbReference>
<proteinExistence type="predicted"/>
<dbReference type="NCBIfam" id="TIGR04401">
    <property type="entry name" value="TAT_Cys_rich"/>
    <property type="match status" value="1"/>
</dbReference>
<keyword evidence="3" id="KW-1185">Reference proteome</keyword>
<dbReference type="InterPro" id="IPR030913">
    <property type="entry name" value="Csp1_Cys_rich"/>
</dbReference>
<name>A0A178MVR1_9PROT</name>
<gene>
    <name evidence="2" type="ORF">A6A04_14425</name>
</gene>
<evidence type="ECO:0008006" key="4">
    <source>
        <dbReference type="Google" id="ProtNLM"/>
    </source>
</evidence>
<organism evidence="2 3">
    <name type="scientific">Paramagnetospirillum marisnigri</name>
    <dbReference type="NCBI Taxonomy" id="1285242"/>
    <lineage>
        <taxon>Bacteria</taxon>
        <taxon>Pseudomonadati</taxon>
        <taxon>Pseudomonadota</taxon>
        <taxon>Alphaproteobacteria</taxon>
        <taxon>Rhodospirillales</taxon>
        <taxon>Magnetospirillaceae</taxon>
        <taxon>Paramagnetospirillum</taxon>
    </lineage>
</organism>
<dbReference type="Proteomes" id="UP000078428">
    <property type="component" value="Unassembled WGS sequence"/>
</dbReference>
<dbReference type="EMBL" id="LWQT01000040">
    <property type="protein sequence ID" value="OAN53149.1"/>
    <property type="molecule type" value="Genomic_DNA"/>
</dbReference>
<feature type="chain" id="PRO_5008092295" description="Ferredoxin" evidence="1">
    <location>
        <begin position="25"/>
        <end position="144"/>
    </location>
</feature>
<dbReference type="PANTHER" id="PTHR37310:SF1">
    <property type="entry name" value="CYTOPLASMIC PROTEIN"/>
    <property type="match status" value="1"/>
</dbReference>
<dbReference type="AlphaFoldDB" id="A0A178MVR1"/>
<dbReference type="STRING" id="1285242.A6A04_14425"/>
<accession>A0A178MVR1</accession>
<comment type="caution">
    <text evidence="2">The sequence shown here is derived from an EMBL/GenBank/DDBJ whole genome shotgun (WGS) entry which is preliminary data.</text>
</comment>
<keyword evidence="1" id="KW-0732">Signal</keyword>